<dbReference type="PANTHER" id="PTHR30250">
    <property type="entry name" value="PST FAMILY PREDICTED COLANIC ACID TRANSPORTER"/>
    <property type="match status" value="1"/>
</dbReference>
<feature type="transmembrane region" description="Helical" evidence="6">
    <location>
        <begin position="108"/>
        <end position="127"/>
    </location>
</feature>
<feature type="transmembrane region" description="Helical" evidence="6">
    <location>
        <begin position="139"/>
        <end position="159"/>
    </location>
</feature>
<evidence type="ECO:0000256" key="4">
    <source>
        <dbReference type="ARBA" id="ARBA00022989"/>
    </source>
</evidence>
<dbReference type="Proteomes" id="UP000437709">
    <property type="component" value="Unassembled WGS sequence"/>
</dbReference>
<dbReference type="OrthoDB" id="3788679at2"/>
<feature type="transmembrane region" description="Helical" evidence="6">
    <location>
        <begin position="383"/>
        <end position="403"/>
    </location>
</feature>
<feature type="transmembrane region" description="Helical" evidence="6">
    <location>
        <begin position="321"/>
        <end position="342"/>
    </location>
</feature>
<sequence>MLQRLRPALSRLPLQAFGALAGQLTLALSSLALQVGASRELGADGFGTYALLFGAIVMATALTTGLLGDSLTVLDRHDRAIRVALLRLAAVLVSVLAVTGFGVARTELSTTTALLFALALGAFVLADLGRRMLMANLRFWSLVLVDAVGLVAMLAFLAVSELTGALTLDSFLAALAIGQIVAALLALTRLPVAERTVHVRGPGNYRAVVAYGSWRAVQQFVRPTMLNAARAAVLVVGGAAAVGELEAARVFVAPAMLLVQGFGSYLFSSYAADRARGPRTLLRRADRAAAIMLAGAVVVGGAAGLLLPHVGPLLTAGKFEIALVAALGWACYAASCAAVLPYGSLAAVQGRQQWVLVIRVADSVLALGLVALVLLGLGADPDLMPWLLSVGSFVGGFLCRQLLLRPGARMASTAPVEVAV</sequence>
<dbReference type="InterPro" id="IPR050833">
    <property type="entry name" value="Poly_Biosynth_Transport"/>
</dbReference>
<comment type="subcellular location">
    <subcellularLocation>
        <location evidence="1">Cell membrane</location>
        <topology evidence="1">Multi-pass membrane protein</topology>
    </subcellularLocation>
</comment>
<evidence type="ECO:0000256" key="2">
    <source>
        <dbReference type="ARBA" id="ARBA00022475"/>
    </source>
</evidence>
<dbReference type="AlphaFoldDB" id="A0A6N7EDU1"/>
<accession>A0A6N7EDU1</accession>
<organism evidence="7 8">
    <name type="scientific">Georgenia subflava</name>
    <dbReference type="NCBI Taxonomy" id="1622177"/>
    <lineage>
        <taxon>Bacteria</taxon>
        <taxon>Bacillati</taxon>
        <taxon>Actinomycetota</taxon>
        <taxon>Actinomycetes</taxon>
        <taxon>Micrococcales</taxon>
        <taxon>Bogoriellaceae</taxon>
        <taxon>Georgenia</taxon>
    </lineage>
</organism>
<feature type="transmembrane region" description="Helical" evidence="6">
    <location>
        <begin position="80"/>
        <end position="102"/>
    </location>
</feature>
<evidence type="ECO:0000313" key="7">
    <source>
        <dbReference type="EMBL" id="MPV36582.1"/>
    </source>
</evidence>
<feature type="transmembrane region" description="Helical" evidence="6">
    <location>
        <begin position="48"/>
        <end position="68"/>
    </location>
</feature>
<feature type="transmembrane region" description="Helical" evidence="6">
    <location>
        <begin position="171"/>
        <end position="190"/>
    </location>
</feature>
<evidence type="ECO:0000313" key="8">
    <source>
        <dbReference type="Proteomes" id="UP000437709"/>
    </source>
</evidence>
<comment type="caution">
    <text evidence="7">The sequence shown here is derived from an EMBL/GenBank/DDBJ whole genome shotgun (WGS) entry which is preliminary data.</text>
</comment>
<evidence type="ECO:0000256" key="5">
    <source>
        <dbReference type="ARBA" id="ARBA00023136"/>
    </source>
</evidence>
<keyword evidence="3 6" id="KW-0812">Transmembrane</keyword>
<evidence type="ECO:0000256" key="6">
    <source>
        <dbReference type="SAM" id="Phobius"/>
    </source>
</evidence>
<gene>
    <name evidence="7" type="ORF">GB881_05855</name>
</gene>
<feature type="transmembrane region" description="Helical" evidence="6">
    <location>
        <begin position="354"/>
        <end position="377"/>
    </location>
</feature>
<keyword evidence="2" id="KW-1003">Cell membrane</keyword>
<name>A0A6N7EDU1_9MICO</name>
<dbReference type="RefSeq" id="WP_152196644.1">
    <property type="nucleotide sequence ID" value="NZ_VUKD01000007.1"/>
</dbReference>
<reference evidence="7 8" key="1">
    <citation type="submission" date="2019-10" db="EMBL/GenBank/DDBJ databases">
        <title>Georgenia wutianyii sp. nov. and Georgenia yuyongxinii sp. nov. isolated from plateau pika (Ochotona curzoniae) in the Qinghai-Tibet plateau of China.</title>
        <authorList>
            <person name="Tian Z."/>
        </authorList>
    </citation>
    <scope>NUCLEOTIDE SEQUENCE [LARGE SCALE GENOMIC DNA]</scope>
    <source>
        <strain evidence="7 8">JCM 19765</strain>
    </source>
</reference>
<feature type="transmembrane region" description="Helical" evidence="6">
    <location>
        <begin position="288"/>
        <end position="309"/>
    </location>
</feature>
<proteinExistence type="predicted"/>
<protein>
    <recommendedName>
        <fullName evidence="9">Oligosaccharide flippase family protein</fullName>
    </recommendedName>
</protein>
<feature type="transmembrane region" description="Helical" evidence="6">
    <location>
        <begin position="248"/>
        <end position="267"/>
    </location>
</feature>
<keyword evidence="5 6" id="KW-0472">Membrane</keyword>
<keyword evidence="4 6" id="KW-1133">Transmembrane helix</keyword>
<keyword evidence="8" id="KW-1185">Reference proteome</keyword>
<dbReference type="GO" id="GO:0005886">
    <property type="term" value="C:plasma membrane"/>
    <property type="evidence" value="ECO:0007669"/>
    <property type="project" value="UniProtKB-SubCell"/>
</dbReference>
<dbReference type="EMBL" id="WHPC01000014">
    <property type="protein sequence ID" value="MPV36582.1"/>
    <property type="molecule type" value="Genomic_DNA"/>
</dbReference>
<evidence type="ECO:0000256" key="3">
    <source>
        <dbReference type="ARBA" id="ARBA00022692"/>
    </source>
</evidence>
<dbReference type="PANTHER" id="PTHR30250:SF11">
    <property type="entry name" value="O-ANTIGEN TRANSPORTER-RELATED"/>
    <property type="match status" value="1"/>
</dbReference>
<evidence type="ECO:0000256" key="1">
    <source>
        <dbReference type="ARBA" id="ARBA00004651"/>
    </source>
</evidence>
<evidence type="ECO:0008006" key="9">
    <source>
        <dbReference type="Google" id="ProtNLM"/>
    </source>
</evidence>
<feature type="transmembrane region" description="Helical" evidence="6">
    <location>
        <begin position="224"/>
        <end position="242"/>
    </location>
</feature>